<evidence type="ECO:0000313" key="2">
    <source>
        <dbReference type="EMBL" id="EDM03896.1"/>
    </source>
</evidence>
<name>A6HCZ1_RAT</name>
<proteinExistence type="predicted"/>
<organism evidence="2 3">
    <name type="scientific">Rattus norvegicus</name>
    <name type="common">Rat</name>
    <dbReference type="NCBI Taxonomy" id="10116"/>
    <lineage>
        <taxon>Eukaryota</taxon>
        <taxon>Metazoa</taxon>
        <taxon>Chordata</taxon>
        <taxon>Craniata</taxon>
        <taxon>Vertebrata</taxon>
        <taxon>Euteleostomi</taxon>
        <taxon>Mammalia</taxon>
        <taxon>Eutheria</taxon>
        <taxon>Euarchontoglires</taxon>
        <taxon>Glires</taxon>
        <taxon>Rodentia</taxon>
        <taxon>Myomorpha</taxon>
        <taxon>Muroidea</taxon>
        <taxon>Muridae</taxon>
        <taxon>Murinae</taxon>
        <taxon>Rattus</taxon>
    </lineage>
</organism>
<protein>
    <submittedName>
        <fullName evidence="2">RCG35169</fullName>
    </submittedName>
</protein>
<gene>
    <name evidence="2" type="ORF">rCG_35169</name>
</gene>
<evidence type="ECO:0000313" key="3">
    <source>
        <dbReference type="Proteomes" id="UP000234681"/>
    </source>
</evidence>
<accession>A6HCZ1</accession>
<dbReference type="AlphaFoldDB" id="A6HCZ1"/>
<dbReference type="EMBL" id="CH473948">
    <property type="protein sequence ID" value="EDM03896.1"/>
    <property type="molecule type" value="Genomic_DNA"/>
</dbReference>
<evidence type="ECO:0000256" key="1">
    <source>
        <dbReference type="SAM" id="MobiDB-lite"/>
    </source>
</evidence>
<dbReference type="Proteomes" id="UP000234681">
    <property type="component" value="Chromosome 10"/>
</dbReference>
<sequence length="44" mass="4968">MFREEEREPPAGVTEATPDTFPEDDAPPSLPWERKDCTITCSES</sequence>
<reference evidence="2 3" key="1">
    <citation type="submission" date="2005-07" db="EMBL/GenBank/DDBJ databases">
        <authorList>
            <person name="Mural R.J."/>
            <person name="Li P.W."/>
            <person name="Adams M.D."/>
            <person name="Amanatides P.G."/>
            <person name="Baden-Tillson H."/>
            <person name="Barnstead M."/>
            <person name="Chin S.H."/>
            <person name="Dew I."/>
            <person name="Evans C.A."/>
            <person name="Ferriera S."/>
            <person name="Flanigan M."/>
            <person name="Fosler C."/>
            <person name="Glodek A."/>
            <person name="Gu Z."/>
            <person name="Holt R.A."/>
            <person name="Jennings D."/>
            <person name="Kraft C.L."/>
            <person name="Lu F."/>
            <person name="Nguyen T."/>
            <person name="Nusskern D.R."/>
            <person name="Pfannkoch C.M."/>
            <person name="Sitter C."/>
            <person name="Sutton G.G."/>
            <person name="Venter J.C."/>
            <person name="Wang Z."/>
            <person name="Woodage T."/>
            <person name="Zheng X.H."/>
            <person name="Zhong F."/>
        </authorList>
    </citation>
    <scope>NUCLEOTIDE SEQUENCE [LARGE SCALE GENOMIC DNA]</scope>
    <source>
        <strain>BN</strain>
        <strain evidence="3">Sprague-Dawley</strain>
    </source>
</reference>
<feature type="region of interest" description="Disordered" evidence="1">
    <location>
        <begin position="1"/>
        <end position="44"/>
    </location>
</feature>